<dbReference type="GO" id="GO:0016567">
    <property type="term" value="P:protein ubiquitination"/>
    <property type="evidence" value="ECO:0007669"/>
    <property type="project" value="UniProtKB-UniPathway"/>
</dbReference>
<name>A0A438KEB3_VITVI</name>
<dbReference type="InterPro" id="IPR027356">
    <property type="entry name" value="NPH3_dom"/>
</dbReference>
<dbReference type="UniPathway" id="UPA00143"/>
<dbReference type="PANTHER" id="PTHR32370">
    <property type="entry name" value="OS12G0117600 PROTEIN"/>
    <property type="match status" value="1"/>
</dbReference>
<dbReference type="Proteomes" id="UP000288805">
    <property type="component" value="Unassembled WGS sequence"/>
</dbReference>
<protein>
    <submittedName>
        <fullName evidence="6">BTB/POZ domain-containing protein NPY1</fullName>
    </submittedName>
</protein>
<dbReference type="PROSITE" id="PS51649">
    <property type="entry name" value="NPH3"/>
    <property type="match status" value="1"/>
</dbReference>
<keyword evidence="2" id="KW-0833">Ubl conjugation pathway</keyword>
<comment type="caution">
    <text evidence="6">The sequence shown here is derived from an EMBL/GenBank/DDBJ whole genome shotgun (WGS) entry which is preliminary data.</text>
</comment>
<evidence type="ECO:0000256" key="1">
    <source>
        <dbReference type="ARBA" id="ARBA00004906"/>
    </source>
</evidence>
<dbReference type="InterPro" id="IPR043454">
    <property type="entry name" value="NPH3/RPT2-like"/>
</dbReference>
<organism evidence="6 7">
    <name type="scientific">Vitis vinifera</name>
    <name type="common">Grape</name>
    <dbReference type="NCBI Taxonomy" id="29760"/>
    <lineage>
        <taxon>Eukaryota</taxon>
        <taxon>Viridiplantae</taxon>
        <taxon>Streptophyta</taxon>
        <taxon>Embryophyta</taxon>
        <taxon>Tracheophyta</taxon>
        <taxon>Spermatophyta</taxon>
        <taxon>Magnoliopsida</taxon>
        <taxon>eudicotyledons</taxon>
        <taxon>Gunneridae</taxon>
        <taxon>Pentapetalae</taxon>
        <taxon>rosids</taxon>
        <taxon>Vitales</taxon>
        <taxon>Vitaceae</taxon>
        <taxon>Viteae</taxon>
        <taxon>Vitis</taxon>
    </lineage>
</organism>
<evidence type="ECO:0000313" key="6">
    <source>
        <dbReference type="EMBL" id="RVX19532.1"/>
    </source>
</evidence>
<dbReference type="InterPro" id="IPR011333">
    <property type="entry name" value="SKP1/BTB/POZ_sf"/>
</dbReference>
<evidence type="ECO:0000259" key="5">
    <source>
        <dbReference type="PROSITE" id="PS51649"/>
    </source>
</evidence>
<evidence type="ECO:0000313" key="7">
    <source>
        <dbReference type="Proteomes" id="UP000288805"/>
    </source>
</evidence>
<evidence type="ECO:0000256" key="2">
    <source>
        <dbReference type="ARBA" id="ARBA00022786"/>
    </source>
</evidence>
<gene>
    <name evidence="6" type="primary">NPY1_0</name>
    <name evidence="6" type="ORF">CK203_005019</name>
</gene>
<evidence type="ECO:0000256" key="3">
    <source>
        <dbReference type="PROSITE-ProRule" id="PRU00982"/>
    </source>
</evidence>
<comment type="similarity">
    <text evidence="3">Belongs to the NPH3 family.</text>
</comment>
<dbReference type="Pfam" id="PF03000">
    <property type="entry name" value="NPH3"/>
    <property type="match status" value="1"/>
</dbReference>
<proteinExistence type="inferred from homology"/>
<accession>A0A438KEB3</accession>
<dbReference type="Gene3D" id="3.30.710.10">
    <property type="entry name" value="Potassium Channel Kv1.1, Chain A"/>
    <property type="match status" value="1"/>
</dbReference>
<feature type="region of interest" description="Disordered" evidence="4">
    <location>
        <begin position="681"/>
        <end position="766"/>
    </location>
</feature>
<dbReference type="SUPFAM" id="SSF54695">
    <property type="entry name" value="POZ domain"/>
    <property type="match status" value="1"/>
</dbReference>
<feature type="domain" description="NPH3" evidence="5">
    <location>
        <begin position="357"/>
        <end position="634"/>
    </location>
</feature>
<evidence type="ECO:0000256" key="4">
    <source>
        <dbReference type="SAM" id="MobiDB-lite"/>
    </source>
</evidence>
<dbReference type="EMBL" id="QGNW01000008">
    <property type="protein sequence ID" value="RVX19532.1"/>
    <property type="molecule type" value="Genomic_DNA"/>
</dbReference>
<feature type="compositionally biased region" description="Low complexity" evidence="4">
    <location>
        <begin position="734"/>
        <end position="745"/>
    </location>
</feature>
<comment type="pathway">
    <text evidence="1">Protein modification; protein ubiquitination.</text>
</comment>
<dbReference type="AlphaFoldDB" id="A0A438KEB3"/>
<reference evidence="6 7" key="1">
    <citation type="journal article" date="2018" name="PLoS Genet.">
        <title>Population sequencing reveals clonal diversity and ancestral inbreeding in the grapevine cultivar Chardonnay.</title>
        <authorList>
            <person name="Roach M.J."/>
            <person name="Johnson D.L."/>
            <person name="Bohlmann J."/>
            <person name="van Vuuren H.J."/>
            <person name="Jones S.J."/>
            <person name="Pretorius I.S."/>
            <person name="Schmidt S.A."/>
            <person name="Borneman A.R."/>
        </authorList>
    </citation>
    <scope>NUCLEOTIDE SEQUENCE [LARGE SCALE GENOMIC DNA]</scope>
    <source>
        <strain evidence="7">cv. Chardonnay</strain>
        <tissue evidence="6">Leaf</tissue>
    </source>
</reference>
<sequence>MAAKPRRWWGSKPEIMPVSWYLLGLRLFCGEKMKFMKLGSKPDAFQADGNSVRDWGMDVFGYLISFMWPMPNYMMKVALQMYAIPNWMMKLLAETDLDEFQAQGGTKILTCLDLDAEFLVLKVDLAKDVYLCRYVSSELATDVIIIVGGVKFYLHKARLRLELRLVKPQTELYLTSGWVGTHQPKLACVWFPLLSKSNRLQKLVVKASEENSDEIRLVDFPGGPKAFEICAKFCYGMTVTLNAYNVVAARCAAEYLEMTEDVDRGNLIFKIEVFLNSSVFRSWKDSIIVLQTTKSLLPWSEDLKVIGRCIDSIASKTSVDPANISWSYTYNRKLAVPDKIIEDGMKLQERIESVPKDWWVEDICELEIDLYKRVMIAVKSKGRMDANVIGEALKTYAVRWLPDSLDALVSDDHTRRNKSLVETIICLLPSDKGVGCSCSFLLKLLKVAILVGADDSQREELVKRISLKLDEASVNDLLIRARSPQTTVYDVELVQSIVSRFVLHEKRCQDLDISEKNEKGTSDFILGHGPLLKVGKLMDGYLAEIAHDPNLTLSSFNDIVRSTPESARPIHDGLYKAIDIYLKAHQNLTKAERKKLCGLMDVKKLTMDASMHAAQNDRLPLRVVVQVLFFEQVRAAAGAQAPNSIPRDTSQAMTNMDEEWEKPAIVRGPESCKSLRRQMNQMKIKDEEFRKNGKLTKKGSKNSRSGVQLLPSRSRRMFDKLWAVGKKHGENRSSETSGSSQSPTSVAPGETKSSGSSSRQRRHSIS</sequence>
<feature type="compositionally biased region" description="Basic residues" evidence="4">
    <location>
        <begin position="692"/>
        <end position="701"/>
    </location>
</feature>